<reference evidence="1" key="1">
    <citation type="journal article" date="2018" name="J. Virol.">
        <title>Crustacean Genome Exploration Reveals the Evolutionary Origin of White Spot Syndrome Virus.</title>
        <authorList>
            <person name="Kawato S."/>
            <person name="Shitara A."/>
            <person name="Wang Y."/>
            <person name="Nozaki R."/>
            <person name="Kondo H."/>
            <person name="Hirono I."/>
        </authorList>
    </citation>
    <scope>NUCLEOTIDE SEQUENCE</scope>
    <source>
        <strain evidence="1">Mikawa-1</strain>
    </source>
</reference>
<organism evidence="1">
    <name type="scientific">Metapenaeus ensis nimavirus</name>
    <dbReference type="NCBI Taxonomy" id="2133794"/>
    <lineage>
        <taxon>Viruses</taxon>
        <taxon>Viruses incertae sedis</taxon>
        <taxon>Naldaviricetes</taxon>
        <taxon>Nimaviridae</taxon>
    </lineage>
</organism>
<evidence type="ECO:0000313" key="1">
    <source>
        <dbReference type="EMBL" id="GBG35493.1"/>
    </source>
</evidence>
<proteinExistence type="predicted"/>
<protein>
    <submittedName>
        <fullName evidence="1">Wsv306-like protein</fullName>
    </submittedName>
</protein>
<accession>A0A401IPF2</accession>
<sequence length="429" mass="48658">MANSIHPWVVDKTDCSVFDVHCETNRDCSVACKILHSEDGHEIVTFMCNKDSGRCNPVIHSSWSMVKAAEDLARIKKHLAEFRDIPETFVWFIEHDGGKLFVSKRARYYDTLALAIGGLGDIDELARDIRLSIAKTLRKNLGKKLEMFGISLSEEKHLKVLGWINEITAEASIDYAESLESLNINGTRKKMSLKEFLDDMTGGVKYHDRIKKVTANNDILAKELEENEDGKREENEPLTDIEPQLTLVSMTRARKESSLLREIGENAPLIDSRSNEYLCNEEMHAGRAEAIYIDESSKELVAVCACTYPEYLVGPTCHQRTYRYVIDYEKWTRTGFPEFLTDPVKHFKKAESVCAQQGNSTLAVYDPEHRAFVCAPIAEVVKTALTFRGPHEPSLIIERDINKPQNAPSKTFGVNWSYVNLLERIGHPM</sequence>
<dbReference type="EMBL" id="BFCE01000004">
    <property type="protein sequence ID" value="GBG35493.1"/>
    <property type="molecule type" value="Genomic_DNA"/>
</dbReference>
<comment type="caution">
    <text evidence="1">The sequence shown here is derived from an EMBL/GenBank/DDBJ whole genome shotgun (WGS) entry which is preliminary data.</text>
</comment>
<name>A0A401IPF2_9VIRU</name>